<gene>
    <name evidence="1" type="ORF">MRATA1EN22A_LOCUS26524</name>
</gene>
<protein>
    <submittedName>
        <fullName evidence="1">Uncharacterized protein</fullName>
    </submittedName>
</protein>
<dbReference type="EMBL" id="OX596091">
    <property type="protein sequence ID" value="CAN0553318.1"/>
    <property type="molecule type" value="Genomic_DNA"/>
</dbReference>
<dbReference type="Proteomes" id="UP001162501">
    <property type="component" value="Chromosome 7"/>
</dbReference>
<reference evidence="1" key="1">
    <citation type="submission" date="2023-05" db="EMBL/GenBank/DDBJ databases">
        <authorList>
            <consortium name="ELIXIR-Norway"/>
        </authorList>
    </citation>
    <scope>NUCLEOTIDE SEQUENCE</scope>
</reference>
<proteinExistence type="predicted"/>
<accession>A0AC60A3Q0</accession>
<evidence type="ECO:0000313" key="2">
    <source>
        <dbReference type="Proteomes" id="UP001162501"/>
    </source>
</evidence>
<organism evidence="1 2">
    <name type="scientific">Rangifer tarandus platyrhynchus</name>
    <name type="common">Svalbard reindeer</name>
    <dbReference type="NCBI Taxonomy" id="3082113"/>
    <lineage>
        <taxon>Eukaryota</taxon>
        <taxon>Metazoa</taxon>
        <taxon>Chordata</taxon>
        <taxon>Craniata</taxon>
        <taxon>Vertebrata</taxon>
        <taxon>Euteleostomi</taxon>
        <taxon>Mammalia</taxon>
        <taxon>Eutheria</taxon>
        <taxon>Laurasiatheria</taxon>
        <taxon>Artiodactyla</taxon>
        <taxon>Ruminantia</taxon>
        <taxon>Pecora</taxon>
        <taxon>Cervidae</taxon>
        <taxon>Odocoileinae</taxon>
        <taxon>Rangifer</taxon>
    </lineage>
</organism>
<name>A0AC60A3Q0_RANTA</name>
<sequence length="187" mass="18950">MNPNEAALAPQAAPRFAAPGRAVLGPFGLGAVAPGLSPPELRGPRGAQLSRRIGAEEKRGHLSARLVKAGAGPAGLGCGCAWCVHGVRSVGAGRVHFVFILREILASLQTHFRFPAALKKRPGSASSFTAESGASALLAKSRDAGRFCSPVRDPAARGPAGPLCAIRLPLLPPLRLPRPGGPAGGAG</sequence>
<reference evidence="1" key="2">
    <citation type="submission" date="2025-03" db="EMBL/GenBank/DDBJ databases">
        <authorList>
            <consortium name="ELIXIR-Norway"/>
            <consortium name="Elixir Norway"/>
        </authorList>
    </citation>
    <scope>NUCLEOTIDE SEQUENCE</scope>
</reference>
<evidence type="ECO:0000313" key="1">
    <source>
        <dbReference type="EMBL" id="CAN0553318.1"/>
    </source>
</evidence>